<dbReference type="AlphaFoldDB" id="A0A5J4X671"/>
<dbReference type="EMBL" id="SNRW01000256">
    <property type="protein sequence ID" value="KAA6402306.1"/>
    <property type="molecule type" value="Genomic_DNA"/>
</dbReference>
<evidence type="ECO:0000313" key="2">
    <source>
        <dbReference type="Proteomes" id="UP000324800"/>
    </source>
</evidence>
<dbReference type="Proteomes" id="UP000324800">
    <property type="component" value="Unassembled WGS sequence"/>
</dbReference>
<organism evidence="1 2">
    <name type="scientific">Streblomastix strix</name>
    <dbReference type="NCBI Taxonomy" id="222440"/>
    <lineage>
        <taxon>Eukaryota</taxon>
        <taxon>Metamonada</taxon>
        <taxon>Preaxostyla</taxon>
        <taxon>Oxymonadida</taxon>
        <taxon>Streblomastigidae</taxon>
        <taxon>Streblomastix</taxon>
    </lineage>
</organism>
<accession>A0A5J4X671</accession>
<sequence length="74" mass="7947">MGNSTSTVSAQASPVPTEYNVVNGLIGLGEYILMEILSGMPGHRDVQQFVGHQNGSIEGNNHFKYNGEKIALEV</sequence>
<evidence type="ECO:0000313" key="1">
    <source>
        <dbReference type="EMBL" id="KAA6402306.1"/>
    </source>
</evidence>
<name>A0A5J4X671_9EUKA</name>
<reference evidence="1 2" key="1">
    <citation type="submission" date="2019-03" db="EMBL/GenBank/DDBJ databases">
        <title>Single cell metagenomics reveals metabolic interactions within the superorganism composed of flagellate Streblomastix strix and complex community of Bacteroidetes bacteria on its surface.</title>
        <authorList>
            <person name="Treitli S.C."/>
            <person name="Kolisko M."/>
            <person name="Husnik F."/>
            <person name="Keeling P."/>
            <person name="Hampl V."/>
        </authorList>
    </citation>
    <scope>NUCLEOTIDE SEQUENCE [LARGE SCALE GENOMIC DNA]</scope>
    <source>
        <strain evidence="1">ST1C</strain>
    </source>
</reference>
<comment type="caution">
    <text evidence="1">The sequence shown here is derived from an EMBL/GenBank/DDBJ whole genome shotgun (WGS) entry which is preliminary data.</text>
</comment>
<protein>
    <submittedName>
        <fullName evidence="1">Uncharacterized protein</fullName>
    </submittedName>
</protein>
<gene>
    <name evidence="1" type="ORF">EZS28_002164</name>
</gene>
<proteinExistence type="predicted"/>